<dbReference type="InterPro" id="IPR033985">
    <property type="entry name" value="SusD-like_N"/>
</dbReference>
<dbReference type="Pfam" id="PF14322">
    <property type="entry name" value="SusD-like_3"/>
    <property type="match status" value="1"/>
</dbReference>
<evidence type="ECO:0000313" key="9">
    <source>
        <dbReference type="Proteomes" id="UP001207742"/>
    </source>
</evidence>
<name>A0ABT3IVM8_9BACT</name>
<accession>A0ABT3IVM8</accession>
<evidence type="ECO:0000256" key="4">
    <source>
        <dbReference type="ARBA" id="ARBA00023136"/>
    </source>
</evidence>
<dbReference type="Proteomes" id="UP001207742">
    <property type="component" value="Unassembled WGS sequence"/>
</dbReference>
<dbReference type="InterPro" id="IPR012944">
    <property type="entry name" value="SusD_RagB_dom"/>
</dbReference>
<keyword evidence="5" id="KW-0998">Cell outer membrane</keyword>
<sequence length="467" mass="50219">MKIKTYFSATMMALLVTGSACNNKLDIEPRQNIEASSAIKTASDVDQLLVGAYAVLGGPGLYGATLVMFPELYATDKASSAKYLGWIGTFDTPREVANKNISITNSDISRTWIQAYRAINIANTVLESLDVVTDDTQKKAFRGEALFLRATMNFELVRLFGQQWTGGVGGANGQLGIPLITKASSNDEIARQQPARKTVKEVYASIIQDLKEAGSLMLAENQNRATKYTAIALLSRVYLQQGDYANALARANEVINDGGFSLNPSVVSVFRTPNTSESIWELQQNDQNNAGNANDGLATFYANLAGGLGRADFNVSPAFKATFDPNDTRGNELIYVGAGAKPGNLACGKYTAYGQNIPLIRLSELFLTRAECNLRLGSAVGGSPADDLAEVRGRTGAAAIPAPTVNDILKERVFEFFGEGLAIHDLKRVGSPTYGGVVFNANVLVFPIPQRETSVNKNLEQNPGYGK</sequence>
<dbReference type="SUPFAM" id="SSF48452">
    <property type="entry name" value="TPR-like"/>
    <property type="match status" value="1"/>
</dbReference>
<protein>
    <submittedName>
        <fullName evidence="8">RagB/SusD family nutrient uptake outer membrane protein</fullName>
    </submittedName>
</protein>
<organism evidence="8 9">
    <name type="scientific">Chitinophaga nivalis</name>
    <dbReference type="NCBI Taxonomy" id="2991709"/>
    <lineage>
        <taxon>Bacteria</taxon>
        <taxon>Pseudomonadati</taxon>
        <taxon>Bacteroidota</taxon>
        <taxon>Chitinophagia</taxon>
        <taxon>Chitinophagales</taxon>
        <taxon>Chitinophagaceae</taxon>
        <taxon>Chitinophaga</taxon>
    </lineage>
</organism>
<feature type="domain" description="SusD-like N-terminal" evidence="7">
    <location>
        <begin position="36"/>
        <end position="239"/>
    </location>
</feature>
<dbReference type="RefSeq" id="WP_264734838.1">
    <property type="nucleotide sequence ID" value="NZ_JAPDNR010000001.1"/>
</dbReference>
<evidence type="ECO:0000259" key="6">
    <source>
        <dbReference type="Pfam" id="PF07980"/>
    </source>
</evidence>
<evidence type="ECO:0000313" key="8">
    <source>
        <dbReference type="EMBL" id="MCW3488030.1"/>
    </source>
</evidence>
<evidence type="ECO:0000256" key="2">
    <source>
        <dbReference type="ARBA" id="ARBA00006275"/>
    </source>
</evidence>
<keyword evidence="3" id="KW-0732">Signal</keyword>
<reference evidence="8 9" key="1">
    <citation type="submission" date="2022-10" db="EMBL/GenBank/DDBJ databases">
        <title>Chitinophaga nivalis PC15 sp. nov., isolated from Pyeongchang county, South Korea.</title>
        <authorList>
            <person name="Trinh H.N."/>
        </authorList>
    </citation>
    <scope>NUCLEOTIDE SEQUENCE [LARGE SCALE GENOMIC DNA]</scope>
    <source>
        <strain evidence="8 9">PC14</strain>
    </source>
</reference>
<comment type="subcellular location">
    <subcellularLocation>
        <location evidence="1">Cell outer membrane</location>
    </subcellularLocation>
</comment>
<gene>
    <name evidence="8" type="ORF">OL497_29325</name>
</gene>
<dbReference type="CDD" id="cd08977">
    <property type="entry name" value="SusD"/>
    <property type="match status" value="1"/>
</dbReference>
<proteinExistence type="inferred from homology"/>
<keyword evidence="4" id="KW-0472">Membrane</keyword>
<dbReference type="Gene3D" id="1.25.40.390">
    <property type="match status" value="1"/>
</dbReference>
<dbReference type="PROSITE" id="PS51257">
    <property type="entry name" value="PROKAR_LIPOPROTEIN"/>
    <property type="match status" value="1"/>
</dbReference>
<evidence type="ECO:0000256" key="5">
    <source>
        <dbReference type="ARBA" id="ARBA00023237"/>
    </source>
</evidence>
<evidence type="ECO:0000256" key="1">
    <source>
        <dbReference type="ARBA" id="ARBA00004442"/>
    </source>
</evidence>
<evidence type="ECO:0000256" key="3">
    <source>
        <dbReference type="ARBA" id="ARBA00022729"/>
    </source>
</evidence>
<evidence type="ECO:0000259" key="7">
    <source>
        <dbReference type="Pfam" id="PF14322"/>
    </source>
</evidence>
<comment type="similarity">
    <text evidence="2">Belongs to the SusD family.</text>
</comment>
<comment type="caution">
    <text evidence="8">The sequence shown here is derived from an EMBL/GenBank/DDBJ whole genome shotgun (WGS) entry which is preliminary data.</text>
</comment>
<dbReference type="EMBL" id="JAPDNS010000002">
    <property type="protein sequence ID" value="MCW3488030.1"/>
    <property type="molecule type" value="Genomic_DNA"/>
</dbReference>
<feature type="domain" description="RagB/SusD" evidence="6">
    <location>
        <begin position="352"/>
        <end position="428"/>
    </location>
</feature>
<dbReference type="InterPro" id="IPR011990">
    <property type="entry name" value="TPR-like_helical_dom_sf"/>
</dbReference>
<keyword evidence="9" id="KW-1185">Reference proteome</keyword>
<dbReference type="Pfam" id="PF07980">
    <property type="entry name" value="SusD_RagB"/>
    <property type="match status" value="1"/>
</dbReference>